<dbReference type="Gene3D" id="3.20.20.80">
    <property type="entry name" value="Glycosidases"/>
    <property type="match status" value="1"/>
</dbReference>
<proteinExistence type="inferred from homology"/>
<keyword evidence="3" id="KW-0326">Glycosidase</keyword>
<dbReference type="InterPro" id="IPR018077">
    <property type="entry name" value="Glyco_hydro_fam25_subgr"/>
</dbReference>
<dbReference type="Proteomes" id="UP000243507">
    <property type="component" value="Unassembled WGS sequence"/>
</dbReference>
<dbReference type="GO" id="GO:0009253">
    <property type="term" value="P:peptidoglycan catabolic process"/>
    <property type="evidence" value="ECO:0007669"/>
    <property type="project" value="InterPro"/>
</dbReference>
<comment type="similarity">
    <text evidence="1">Belongs to the glycosyl hydrolase 25 family.</text>
</comment>
<evidence type="ECO:0000313" key="6">
    <source>
        <dbReference type="Proteomes" id="UP000243507"/>
    </source>
</evidence>
<dbReference type="EMBL" id="NTJD01000007">
    <property type="protein sequence ID" value="PCD76153.1"/>
    <property type="molecule type" value="Genomic_DNA"/>
</dbReference>
<gene>
    <name evidence="5" type="ORF">CLN94_09995</name>
</gene>
<name>A0A2A4CJF1_9RHOB</name>
<feature type="chain" id="PRO_5013059686" evidence="4">
    <location>
        <begin position="20"/>
        <end position="275"/>
    </location>
</feature>
<evidence type="ECO:0000256" key="2">
    <source>
        <dbReference type="ARBA" id="ARBA00022801"/>
    </source>
</evidence>
<evidence type="ECO:0000256" key="1">
    <source>
        <dbReference type="ARBA" id="ARBA00010646"/>
    </source>
</evidence>
<dbReference type="PANTHER" id="PTHR34135">
    <property type="entry name" value="LYSOZYME"/>
    <property type="match status" value="1"/>
</dbReference>
<keyword evidence="2 5" id="KW-0378">Hydrolase</keyword>
<keyword evidence="6" id="KW-1185">Reference proteome</keyword>
<dbReference type="PANTHER" id="PTHR34135:SF2">
    <property type="entry name" value="LYSOZYME"/>
    <property type="match status" value="1"/>
</dbReference>
<feature type="signal peptide" evidence="4">
    <location>
        <begin position="1"/>
        <end position="19"/>
    </location>
</feature>
<organism evidence="5 6">
    <name type="scientific">Pseudothioclava arenosa</name>
    <dbReference type="NCBI Taxonomy" id="1795308"/>
    <lineage>
        <taxon>Bacteria</taxon>
        <taxon>Pseudomonadati</taxon>
        <taxon>Pseudomonadota</taxon>
        <taxon>Alphaproteobacteria</taxon>
        <taxon>Rhodobacterales</taxon>
        <taxon>Paracoccaceae</taxon>
        <taxon>Pseudothioclava</taxon>
    </lineage>
</organism>
<dbReference type="GO" id="GO:0016052">
    <property type="term" value="P:carbohydrate catabolic process"/>
    <property type="evidence" value="ECO:0007669"/>
    <property type="project" value="TreeGrafter"/>
</dbReference>
<evidence type="ECO:0000256" key="3">
    <source>
        <dbReference type="ARBA" id="ARBA00023295"/>
    </source>
</evidence>
<evidence type="ECO:0000313" key="5">
    <source>
        <dbReference type="EMBL" id="PCD76153.1"/>
    </source>
</evidence>
<dbReference type="PROSITE" id="PS51904">
    <property type="entry name" value="GLYCOSYL_HYDROL_F25_2"/>
    <property type="match status" value="1"/>
</dbReference>
<protein>
    <submittedName>
        <fullName evidence="5">Glycoside hydrolase</fullName>
    </submittedName>
</protein>
<dbReference type="SUPFAM" id="SSF51445">
    <property type="entry name" value="(Trans)glycosidases"/>
    <property type="match status" value="1"/>
</dbReference>
<dbReference type="InterPro" id="IPR002053">
    <property type="entry name" value="Glyco_hydro_25"/>
</dbReference>
<dbReference type="PROSITE" id="PS51257">
    <property type="entry name" value="PROKAR_LIPOPROTEIN"/>
    <property type="match status" value="1"/>
</dbReference>
<dbReference type="RefSeq" id="WP_096433763.1">
    <property type="nucleotide sequence ID" value="NZ_NTJD01000007.1"/>
</dbReference>
<dbReference type="CDD" id="cd06413">
    <property type="entry name" value="GH25_muramidase_1"/>
    <property type="match status" value="1"/>
</dbReference>
<evidence type="ECO:0000256" key="4">
    <source>
        <dbReference type="SAM" id="SignalP"/>
    </source>
</evidence>
<keyword evidence="4" id="KW-0732">Signal</keyword>
<dbReference type="SMART" id="SM00641">
    <property type="entry name" value="Glyco_25"/>
    <property type="match status" value="1"/>
</dbReference>
<accession>A0A2A4CJF1</accession>
<comment type="caution">
    <text evidence="5">The sequence shown here is derived from an EMBL/GenBank/DDBJ whole genome shotgun (WGS) entry which is preliminary data.</text>
</comment>
<sequence>MKFSAKPFLFITLSLALLGCGPSGPSERPLMEPDWLEVSDFIAPGVPADFGDTDPHPWAGATPAHYPIHGIDAARYQGLIEFREARAEGVRFAWLKATEGGDFVDPGFRPNSARARAAGVPVGGYHFYYFCRSAAEQAEWFIRNVPKTKGDLPPVLDIEWNHTSPTCQKRPPAALVQSEMRVFLETLTKHYGTRPVIYTTIDFWRDNALEGFAGYEFWLRSVTAPPSERYPGTHWTFWQWTGTGVVPGVRGTSDINAFRGSPSAWQDWLARRSQK</sequence>
<dbReference type="AlphaFoldDB" id="A0A2A4CJF1"/>
<dbReference type="OrthoDB" id="9798192at2"/>
<reference evidence="5 6" key="1">
    <citation type="submission" date="2017-09" db="EMBL/GenBank/DDBJ databases">
        <title>A multilocus sequence analysis scheme for characterization of bacteria in the genus Thioclava.</title>
        <authorList>
            <person name="Liu Y."/>
            <person name="Shao Z."/>
        </authorList>
    </citation>
    <scope>NUCLEOTIDE SEQUENCE [LARGE SCALE GENOMIC DNA]</scope>
    <source>
        <strain evidence="5 6">CAU 1312</strain>
    </source>
</reference>
<dbReference type="InterPro" id="IPR017853">
    <property type="entry name" value="GH"/>
</dbReference>
<dbReference type="Pfam" id="PF01183">
    <property type="entry name" value="Glyco_hydro_25"/>
    <property type="match status" value="1"/>
</dbReference>
<dbReference type="GO" id="GO:0016998">
    <property type="term" value="P:cell wall macromolecule catabolic process"/>
    <property type="evidence" value="ECO:0007669"/>
    <property type="project" value="InterPro"/>
</dbReference>
<dbReference type="GO" id="GO:0003796">
    <property type="term" value="F:lysozyme activity"/>
    <property type="evidence" value="ECO:0007669"/>
    <property type="project" value="InterPro"/>
</dbReference>